<keyword evidence="2" id="KW-1185">Reference proteome</keyword>
<evidence type="ECO:0000313" key="1">
    <source>
        <dbReference type="EMBL" id="KAF9789558.1"/>
    </source>
</evidence>
<dbReference type="AlphaFoldDB" id="A0A9P6HLG1"/>
<reference evidence="1" key="2">
    <citation type="submission" date="2020-11" db="EMBL/GenBank/DDBJ databases">
        <authorList>
            <consortium name="DOE Joint Genome Institute"/>
            <person name="Kuo A."/>
            <person name="Miyauchi S."/>
            <person name="Kiss E."/>
            <person name="Drula E."/>
            <person name="Kohler A."/>
            <person name="Sanchez-Garcia M."/>
            <person name="Andreopoulos B."/>
            <person name="Barry K.W."/>
            <person name="Bonito G."/>
            <person name="Buee M."/>
            <person name="Carver A."/>
            <person name="Chen C."/>
            <person name="Cichocki N."/>
            <person name="Clum A."/>
            <person name="Culley D."/>
            <person name="Crous P.W."/>
            <person name="Fauchery L."/>
            <person name="Girlanda M."/>
            <person name="Hayes R."/>
            <person name="Keri Z."/>
            <person name="Labutti K."/>
            <person name="Lipzen A."/>
            <person name="Lombard V."/>
            <person name="Magnuson J."/>
            <person name="Maillard F."/>
            <person name="Morin E."/>
            <person name="Murat C."/>
            <person name="Nolan M."/>
            <person name="Ohm R."/>
            <person name="Pangilinan J."/>
            <person name="Pereira M."/>
            <person name="Perotto S."/>
            <person name="Peter M."/>
            <person name="Riley R."/>
            <person name="Sitrit Y."/>
            <person name="Stielow B."/>
            <person name="Szollosi G."/>
            <person name="Zifcakova L."/>
            <person name="Stursova M."/>
            <person name="Spatafora J.W."/>
            <person name="Tedersoo L."/>
            <person name="Vaario L.-M."/>
            <person name="Yamada A."/>
            <person name="Yan M."/>
            <person name="Wang P."/>
            <person name="Xu J."/>
            <person name="Bruns T."/>
            <person name="Baldrian P."/>
            <person name="Vilgalys R."/>
            <person name="Henrissat B."/>
            <person name="Grigoriev I.V."/>
            <person name="Hibbett D."/>
            <person name="Nagy L.G."/>
            <person name="Martin F.M."/>
        </authorList>
    </citation>
    <scope>NUCLEOTIDE SEQUENCE</scope>
    <source>
        <strain evidence="1">UH-Tt-Lm1</strain>
    </source>
</reference>
<organism evidence="1 2">
    <name type="scientific">Thelephora terrestris</name>
    <dbReference type="NCBI Taxonomy" id="56493"/>
    <lineage>
        <taxon>Eukaryota</taxon>
        <taxon>Fungi</taxon>
        <taxon>Dikarya</taxon>
        <taxon>Basidiomycota</taxon>
        <taxon>Agaricomycotina</taxon>
        <taxon>Agaricomycetes</taxon>
        <taxon>Thelephorales</taxon>
        <taxon>Thelephoraceae</taxon>
        <taxon>Thelephora</taxon>
    </lineage>
</organism>
<dbReference type="EMBL" id="WIUZ02000003">
    <property type="protein sequence ID" value="KAF9789558.1"/>
    <property type="molecule type" value="Genomic_DNA"/>
</dbReference>
<sequence length="119" mass="13445">MLQIGRVQRFRSWKRSVGIDVTFLYTRSEAYLKPDGIFVTCGPKPSGFISALGFLWDLILRPRWLGGTKRRLADFLEAYEKVISGRAVGTVVVGVLAVRRPGLLIWHKSLFLSGRSHKV</sequence>
<name>A0A9P6HLG1_9AGAM</name>
<proteinExistence type="predicted"/>
<evidence type="ECO:0000313" key="2">
    <source>
        <dbReference type="Proteomes" id="UP000736335"/>
    </source>
</evidence>
<dbReference type="OrthoDB" id="3509362at2759"/>
<dbReference type="Proteomes" id="UP000736335">
    <property type="component" value="Unassembled WGS sequence"/>
</dbReference>
<protein>
    <submittedName>
        <fullName evidence="1">Uncharacterized protein</fullName>
    </submittedName>
</protein>
<gene>
    <name evidence="1" type="ORF">BJ322DRAFT_543179</name>
</gene>
<accession>A0A9P6HLG1</accession>
<reference evidence="1" key="1">
    <citation type="journal article" date="2020" name="Nat. Commun.">
        <title>Large-scale genome sequencing of mycorrhizal fungi provides insights into the early evolution of symbiotic traits.</title>
        <authorList>
            <person name="Miyauchi S."/>
            <person name="Kiss E."/>
            <person name="Kuo A."/>
            <person name="Drula E."/>
            <person name="Kohler A."/>
            <person name="Sanchez-Garcia M."/>
            <person name="Morin E."/>
            <person name="Andreopoulos B."/>
            <person name="Barry K.W."/>
            <person name="Bonito G."/>
            <person name="Buee M."/>
            <person name="Carver A."/>
            <person name="Chen C."/>
            <person name="Cichocki N."/>
            <person name="Clum A."/>
            <person name="Culley D."/>
            <person name="Crous P.W."/>
            <person name="Fauchery L."/>
            <person name="Girlanda M."/>
            <person name="Hayes R.D."/>
            <person name="Keri Z."/>
            <person name="LaButti K."/>
            <person name="Lipzen A."/>
            <person name="Lombard V."/>
            <person name="Magnuson J."/>
            <person name="Maillard F."/>
            <person name="Murat C."/>
            <person name="Nolan M."/>
            <person name="Ohm R.A."/>
            <person name="Pangilinan J."/>
            <person name="Pereira M.F."/>
            <person name="Perotto S."/>
            <person name="Peter M."/>
            <person name="Pfister S."/>
            <person name="Riley R."/>
            <person name="Sitrit Y."/>
            <person name="Stielow J.B."/>
            <person name="Szollosi G."/>
            <person name="Zifcakova L."/>
            <person name="Stursova M."/>
            <person name="Spatafora J.W."/>
            <person name="Tedersoo L."/>
            <person name="Vaario L.M."/>
            <person name="Yamada A."/>
            <person name="Yan M."/>
            <person name="Wang P."/>
            <person name="Xu J."/>
            <person name="Bruns T."/>
            <person name="Baldrian P."/>
            <person name="Vilgalys R."/>
            <person name="Dunand C."/>
            <person name="Henrissat B."/>
            <person name="Grigoriev I.V."/>
            <person name="Hibbett D."/>
            <person name="Nagy L.G."/>
            <person name="Martin F.M."/>
        </authorList>
    </citation>
    <scope>NUCLEOTIDE SEQUENCE</scope>
    <source>
        <strain evidence="1">UH-Tt-Lm1</strain>
    </source>
</reference>
<comment type="caution">
    <text evidence="1">The sequence shown here is derived from an EMBL/GenBank/DDBJ whole genome shotgun (WGS) entry which is preliminary data.</text>
</comment>